<reference evidence="1 2" key="1">
    <citation type="submission" date="2021-06" db="EMBL/GenBank/DDBJ databases">
        <authorList>
            <person name="Palmer J.M."/>
        </authorList>
    </citation>
    <scope>NUCLEOTIDE SEQUENCE [LARGE SCALE GENOMIC DNA]</scope>
    <source>
        <strain evidence="1 2">GA_2019</strain>
        <tissue evidence="1">Muscle</tissue>
    </source>
</reference>
<evidence type="ECO:0000313" key="1">
    <source>
        <dbReference type="EMBL" id="MEQ2166528.1"/>
    </source>
</evidence>
<evidence type="ECO:0000313" key="2">
    <source>
        <dbReference type="Proteomes" id="UP001476798"/>
    </source>
</evidence>
<accession>A0ABV0N7F6</accession>
<sequence length="102" mass="11137">GGMFVFRAMCVSQDYSSWSKSLSVSLTILVCRGIRSLNLTIRLRAKGSIRGMLALRSGASRSPNPEAAGDLPLELCMSDSSFSHKSVFSFLRQQHFAPLTPV</sequence>
<dbReference type="Proteomes" id="UP001476798">
    <property type="component" value="Unassembled WGS sequence"/>
</dbReference>
<gene>
    <name evidence="1" type="ORF">GOODEAATRI_029291</name>
</gene>
<keyword evidence="2" id="KW-1185">Reference proteome</keyword>
<proteinExistence type="predicted"/>
<organism evidence="1 2">
    <name type="scientific">Goodea atripinnis</name>
    <dbReference type="NCBI Taxonomy" id="208336"/>
    <lineage>
        <taxon>Eukaryota</taxon>
        <taxon>Metazoa</taxon>
        <taxon>Chordata</taxon>
        <taxon>Craniata</taxon>
        <taxon>Vertebrata</taxon>
        <taxon>Euteleostomi</taxon>
        <taxon>Actinopterygii</taxon>
        <taxon>Neopterygii</taxon>
        <taxon>Teleostei</taxon>
        <taxon>Neoteleostei</taxon>
        <taxon>Acanthomorphata</taxon>
        <taxon>Ovalentaria</taxon>
        <taxon>Atherinomorphae</taxon>
        <taxon>Cyprinodontiformes</taxon>
        <taxon>Goodeidae</taxon>
        <taxon>Goodea</taxon>
    </lineage>
</organism>
<protein>
    <submittedName>
        <fullName evidence="1">Uncharacterized protein</fullName>
    </submittedName>
</protein>
<dbReference type="EMBL" id="JAHRIO010024275">
    <property type="protein sequence ID" value="MEQ2166528.1"/>
    <property type="molecule type" value="Genomic_DNA"/>
</dbReference>
<name>A0ABV0N7F6_9TELE</name>
<feature type="non-terminal residue" evidence="1">
    <location>
        <position position="1"/>
    </location>
</feature>
<comment type="caution">
    <text evidence="1">The sequence shown here is derived from an EMBL/GenBank/DDBJ whole genome shotgun (WGS) entry which is preliminary data.</text>
</comment>